<keyword evidence="3" id="KW-1185">Reference proteome</keyword>
<reference evidence="2 3" key="1">
    <citation type="submission" date="2018-10" db="EMBL/GenBank/DDBJ databases">
        <title>Genome Sequence of Cohnella sp.</title>
        <authorList>
            <person name="Srinivasan S."/>
            <person name="Kim M.K."/>
        </authorList>
    </citation>
    <scope>NUCLEOTIDE SEQUENCE [LARGE SCALE GENOMIC DNA]</scope>
    <source>
        <strain evidence="2 3">18JY8-7</strain>
    </source>
</reference>
<evidence type="ECO:0000313" key="2">
    <source>
        <dbReference type="EMBL" id="AYQ71308.1"/>
    </source>
</evidence>
<evidence type="ECO:0000256" key="1">
    <source>
        <dbReference type="SAM" id="MobiDB-lite"/>
    </source>
</evidence>
<protein>
    <submittedName>
        <fullName evidence="2">Uncharacterized protein</fullName>
    </submittedName>
</protein>
<dbReference type="AlphaFoldDB" id="A0A3G3JSW8"/>
<name>A0A3G3JSW8_9BACL</name>
<feature type="region of interest" description="Disordered" evidence="1">
    <location>
        <begin position="47"/>
        <end position="88"/>
    </location>
</feature>
<evidence type="ECO:0000313" key="3">
    <source>
        <dbReference type="Proteomes" id="UP000269097"/>
    </source>
</evidence>
<dbReference type="Proteomes" id="UP000269097">
    <property type="component" value="Chromosome"/>
</dbReference>
<dbReference type="RefSeq" id="WP_123039372.1">
    <property type="nucleotide sequence ID" value="NZ_CP033433.1"/>
</dbReference>
<accession>A0A3G3JSW8</accession>
<proteinExistence type="predicted"/>
<organism evidence="2 3">
    <name type="scientific">Cohnella candidum</name>
    <dbReference type="NCBI Taxonomy" id="2674991"/>
    <lineage>
        <taxon>Bacteria</taxon>
        <taxon>Bacillati</taxon>
        <taxon>Bacillota</taxon>
        <taxon>Bacilli</taxon>
        <taxon>Bacillales</taxon>
        <taxon>Paenibacillaceae</taxon>
        <taxon>Cohnella</taxon>
    </lineage>
</organism>
<feature type="compositionally biased region" description="Basic residues" evidence="1">
    <location>
        <begin position="61"/>
        <end position="72"/>
    </location>
</feature>
<gene>
    <name evidence="2" type="ORF">EAV92_01095</name>
</gene>
<dbReference type="KEGG" id="coh:EAV92_01095"/>
<dbReference type="EMBL" id="CP033433">
    <property type="protein sequence ID" value="AYQ71308.1"/>
    <property type="molecule type" value="Genomic_DNA"/>
</dbReference>
<sequence>MFGQMLDPDAKQLSPFIGLPVCLIMKDGSRKIGQLTACKSGRIILNGDDGDSGDATVSRKTGTRRTGRRRARKSEDAQEAFRPGTEEASLWGELPAEPFGLDPMFSPVARESVPLKSVESVLVL</sequence>